<evidence type="ECO:0000256" key="4">
    <source>
        <dbReference type="PIRNR" id="PIRNR006386"/>
    </source>
</evidence>
<keyword evidence="8" id="KW-1185">Reference proteome</keyword>
<feature type="active site" description="Nucleophile" evidence="5">
    <location>
        <position position="16"/>
    </location>
</feature>
<evidence type="ECO:0000256" key="1">
    <source>
        <dbReference type="ARBA" id="ARBA00006494"/>
    </source>
</evidence>
<evidence type="ECO:0000259" key="6">
    <source>
        <dbReference type="Pfam" id="PF01323"/>
    </source>
</evidence>
<dbReference type="SUPFAM" id="SSF52833">
    <property type="entry name" value="Thioredoxin-like"/>
    <property type="match status" value="1"/>
</dbReference>
<name>A0A507EE62_9FUNG</name>
<comment type="catalytic activity">
    <reaction evidence="3 4">
        <text>RX + glutathione = an S-substituted glutathione + a halide anion + H(+)</text>
        <dbReference type="Rhea" id="RHEA:16437"/>
        <dbReference type="ChEBI" id="CHEBI:15378"/>
        <dbReference type="ChEBI" id="CHEBI:16042"/>
        <dbReference type="ChEBI" id="CHEBI:17792"/>
        <dbReference type="ChEBI" id="CHEBI:57925"/>
        <dbReference type="ChEBI" id="CHEBI:90779"/>
        <dbReference type="EC" id="2.5.1.18"/>
    </reaction>
</comment>
<dbReference type="PANTHER" id="PTHR42943:SF2">
    <property type="entry name" value="GLUTATHIONE S-TRANSFERASE KAPPA 1"/>
    <property type="match status" value="1"/>
</dbReference>
<comment type="caution">
    <text evidence="7">The sequence shown here is derived from an EMBL/GenBank/DDBJ whole genome shotgun (WGS) entry which is preliminary data.</text>
</comment>
<dbReference type="PANTHER" id="PTHR42943">
    <property type="entry name" value="GLUTATHIONE S-TRANSFERASE KAPPA"/>
    <property type="match status" value="1"/>
</dbReference>
<dbReference type="InterPro" id="IPR051924">
    <property type="entry name" value="GST_Kappa/NadH"/>
</dbReference>
<dbReference type="InterPro" id="IPR014440">
    <property type="entry name" value="HCCAis_GSTk"/>
</dbReference>
<comment type="similarity">
    <text evidence="1 4">Belongs to the GST superfamily. Kappa family.</text>
</comment>
<dbReference type="GO" id="GO:0005739">
    <property type="term" value="C:mitochondrion"/>
    <property type="evidence" value="ECO:0007669"/>
    <property type="project" value="TreeGrafter"/>
</dbReference>
<dbReference type="Proteomes" id="UP000318582">
    <property type="component" value="Unassembled WGS sequence"/>
</dbReference>
<dbReference type="Gene3D" id="3.40.30.10">
    <property type="entry name" value="Glutaredoxin"/>
    <property type="match status" value="1"/>
</dbReference>
<dbReference type="FunFam" id="3.40.30.10:FF:000096">
    <property type="entry name" value="Glutathione S-transferase kappa"/>
    <property type="match status" value="1"/>
</dbReference>
<dbReference type="EC" id="2.5.1.18" evidence="4"/>
<dbReference type="GO" id="GO:0004364">
    <property type="term" value="F:glutathione transferase activity"/>
    <property type="evidence" value="ECO:0007669"/>
    <property type="project" value="UniProtKB-UniRule"/>
</dbReference>
<accession>A0A507EE62</accession>
<proteinExistence type="inferred from homology"/>
<gene>
    <name evidence="7" type="ORF">PhCBS80983_g01117</name>
</gene>
<dbReference type="GO" id="GO:0005777">
    <property type="term" value="C:peroxisome"/>
    <property type="evidence" value="ECO:0007669"/>
    <property type="project" value="TreeGrafter"/>
</dbReference>
<keyword evidence="2 4" id="KW-0808">Transferase</keyword>
<sequence>MSPKQPVIRFFYDVVSPYSFVAFTLLRRLRSQWGFDLVLEPVFLGFVLSNPTVNTPPPAFNKQKLRHMGQDLARVTAMHKFTMNLPKVFPANTLKAQRMLFGVKTHADAKTLEETTANLYKAYWEQGQDMNSLEVLAAALPAGCDKERLLNSMNEDAVKKGLVTQCEEAVKKGMFGTPTMFVTRGDGQEQMFFGSDRMDHLAYFLGKELPPVQAAKL</sequence>
<dbReference type="InterPro" id="IPR001853">
    <property type="entry name" value="DSBA-like_thioredoxin_dom"/>
</dbReference>
<protein>
    <recommendedName>
        <fullName evidence="4">Glutathione S-transferase kappa</fullName>
        <ecNumber evidence="4">2.5.1.18</ecNumber>
    </recommendedName>
</protein>
<dbReference type="PIRSF" id="PIRSF006386">
    <property type="entry name" value="HCCAis_GSTk"/>
    <property type="match status" value="1"/>
</dbReference>
<dbReference type="GO" id="GO:0004602">
    <property type="term" value="F:glutathione peroxidase activity"/>
    <property type="evidence" value="ECO:0007669"/>
    <property type="project" value="TreeGrafter"/>
</dbReference>
<evidence type="ECO:0000256" key="2">
    <source>
        <dbReference type="ARBA" id="ARBA00022679"/>
    </source>
</evidence>
<evidence type="ECO:0000313" key="7">
    <source>
        <dbReference type="EMBL" id="TPX61478.1"/>
    </source>
</evidence>
<feature type="domain" description="DSBA-like thioredoxin" evidence="6">
    <location>
        <begin position="8"/>
        <end position="205"/>
    </location>
</feature>
<dbReference type="GO" id="GO:0006749">
    <property type="term" value="P:glutathione metabolic process"/>
    <property type="evidence" value="ECO:0007669"/>
    <property type="project" value="TreeGrafter"/>
</dbReference>
<dbReference type="STRING" id="109895.A0A507EE62"/>
<evidence type="ECO:0000256" key="3">
    <source>
        <dbReference type="ARBA" id="ARBA00047960"/>
    </source>
</evidence>
<dbReference type="EMBL" id="QEAQ01000007">
    <property type="protein sequence ID" value="TPX61478.1"/>
    <property type="molecule type" value="Genomic_DNA"/>
</dbReference>
<organism evidence="7 8">
    <name type="scientific">Powellomyces hirtus</name>
    <dbReference type="NCBI Taxonomy" id="109895"/>
    <lineage>
        <taxon>Eukaryota</taxon>
        <taxon>Fungi</taxon>
        <taxon>Fungi incertae sedis</taxon>
        <taxon>Chytridiomycota</taxon>
        <taxon>Chytridiomycota incertae sedis</taxon>
        <taxon>Chytridiomycetes</taxon>
        <taxon>Spizellomycetales</taxon>
        <taxon>Powellomycetaceae</taxon>
        <taxon>Powellomyces</taxon>
    </lineage>
</organism>
<evidence type="ECO:0000313" key="8">
    <source>
        <dbReference type="Proteomes" id="UP000318582"/>
    </source>
</evidence>
<dbReference type="Pfam" id="PF01323">
    <property type="entry name" value="DSBA"/>
    <property type="match status" value="1"/>
</dbReference>
<evidence type="ECO:0000256" key="5">
    <source>
        <dbReference type="PIRSR" id="PIRSR006386-1"/>
    </source>
</evidence>
<dbReference type="AlphaFoldDB" id="A0A507EE62"/>
<reference evidence="7 8" key="1">
    <citation type="journal article" date="2019" name="Sci. Rep.">
        <title>Comparative genomics of chytrid fungi reveal insights into the obligate biotrophic and pathogenic lifestyle of Synchytrium endobioticum.</title>
        <authorList>
            <person name="van de Vossenberg B.T.L.H."/>
            <person name="Warris S."/>
            <person name="Nguyen H.D.T."/>
            <person name="van Gent-Pelzer M.P.E."/>
            <person name="Joly D.L."/>
            <person name="van de Geest H.C."/>
            <person name="Bonants P.J.M."/>
            <person name="Smith D.S."/>
            <person name="Levesque C.A."/>
            <person name="van der Lee T.A.J."/>
        </authorList>
    </citation>
    <scope>NUCLEOTIDE SEQUENCE [LARGE SCALE GENOMIC DNA]</scope>
    <source>
        <strain evidence="7 8">CBS 809.83</strain>
    </source>
</reference>
<dbReference type="InterPro" id="IPR036249">
    <property type="entry name" value="Thioredoxin-like_sf"/>
</dbReference>